<comment type="caution">
    <text evidence="8">The sequence shown here is derived from an EMBL/GenBank/DDBJ whole genome shotgun (WGS) entry which is preliminary data.</text>
</comment>
<dbReference type="InterPro" id="IPR000620">
    <property type="entry name" value="EamA_dom"/>
</dbReference>
<evidence type="ECO:0000256" key="4">
    <source>
        <dbReference type="ARBA" id="ARBA00022989"/>
    </source>
</evidence>
<name>A0ABS1U159_9PROT</name>
<organism evidence="8 9">
    <name type="scientific">Belnapia arida</name>
    <dbReference type="NCBI Taxonomy" id="2804533"/>
    <lineage>
        <taxon>Bacteria</taxon>
        <taxon>Pseudomonadati</taxon>
        <taxon>Pseudomonadota</taxon>
        <taxon>Alphaproteobacteria</taxon>
        <taxon>Acetobacterales</taxon>
        <taxon>Roseomonadaceae</taxon>
        <taxon>Belnapia</taxon>
    </lineage>
</organism>
<evidence type="ECO:0000259" key="7">
    <source>
        <dbReference type="Pfam" id="PF00892"/>
    </source>
</evidence>
<dbReference type="Pfam" id="PF00892">
    <property type="entry name" value="EamA"/>
    <property type="match status" value="2"/>
</dbReference>
<dbReference type="PANTHER" id="PTHR32322:SF2">
    <property type="entry name" value="EAMA DOMAIN-CONTAINING PROTEIN"/>
    <property type="match status" value="1"/>
</dbReference>
<dbReference type="InterPro" id="IPR037185">
    <property type="entry name" value="EmrE-like"/>
</dbReference>
<keyword evidence="5 6" id="KW-0472">Membrane</keyword>
<comment type="subcellular location">
    <subcellularLocation>
        <location evidence="1">Membrane</location>
        <topology evidence="1">Multi-pass membrane protein</topology>
    </subcellularLocation>
</comment>
<evidence type="ECO:0000256" key="2">
    <source>
        <dbReference type="ARBA" id="ARBA00007362"/>
    </source>
</evidence>
<dbReference type="EMBL" id="JAETWB010000001">
    <property type="protein sequence ID" value="MBL6077437.1"/>
    <property type="molecule type" value="Genomic_DNA"/>
</dbReference>
<feature type="transmembrane region" description="Helical" evidence="6">
    <location>
        <begin position="98"/>
        <end position="119"/>
    </location>
</feature>
<evidence type="ECO:0000313" key="9">
    <source>
        <dbReference type="Proteomes" id="UP000660885"/>
    </source>
</evidence>
<feature type="transmembrane region" description="Helical" evidence="6">
    <location>
        <begin position="70"/>
        <end position="92"/>
    </location>
</feature>
<feature type="transmembrane region" description="Helical" evidence="6">
    <location>
        <begin position="252"/>
        <end position="271"/>
    </location>
</feature>
<protein>
    <submittedName>
        <fullName evidence="8">DMT family transporter</fullName>
    </submittedName>
</protein>
<accession>A0ABS1U159</accession>
<keyword evidence="9" id="KW-1185">Reference proteome</keyword>
<proteinExistence type="inferred from homology"/>
<evidence type="ECO:0000256" key="3">
    <source>
        <dbReference type="ARBA" id="ARBA00022692"/>
    </source>
</evidence>
<dbReference type="PANTHER" id="PTHR32322">
    <property type="entry name" value="INNER MEMBRANE TRANSPORTER"/>
    <property type="match status" value="1"/>
</dbReference>
<dbReference type="InterPro" id="IPR050638">
    <property type="entry name" value="AA-Vitamin_Transporters"/>
</dbReference>
<dbReference type="SUPFAM" id="SSF103481">
    <property type="entry name" value="Multidrug resistance efflux transporter EmrE"/>
    <property type="match status" value="2"/>
</dbReference>
<evidence type="ECO:0000256" key="1">
    <source>
        <dbReference type="ARBA" id="ARBA00004141"/>
    </source>
</evidence>
<evidence type="ECO:0000256" key="5">
    <source>
        <dbReference type="ARBA" id="ARBA00023136"/>
    </source>
</evidence>
<dbReference type="Proteomes" id="UP000660885">
    <property type="component" value="Unassembled WGS sequence"/>
</dbReference>
<evidence type="ECO:0000256" key="6">
    <source>
        <dbReference type="SAM" id="Phobius"/>
    </source>
</evidence>
<feature type="transmembrane region" description="Helical" evidence="6">
    <location>
        <begin position="220"/>
        <end position="240"/>
    </location>
</feature>
<feature type="transmembrane region" description="Helical" evidence="6">
    <location>
        <begin position="189"/>
        <end position="208"/>
    </location>
</feature>
<feature type="transmembrane region" description="Helical" evidence="6">
    <location>
        <begin position="38"/>
        <end position="58"/>
    </location>
</feature>
<reference evidence="8 9" key="1">
    <citation type="submission" date="2021-01" db="EMBL/GenBank/DDBJ databases">
        <title>Belnapia mucosa sp. nov. and Belnapia arida sp. nov., isolated from the Tabernas Desert (Almeria, Spain).</title>
        <authorList>
            <person name="Molina-Menor E."/>
            <person name="Vidal-Verdu A."/>
            <person name="Calonge A."/>
            <person name="Satari L."/>
            <person name="Pereto J."/>
            <person name="Porcar M."/>
        </authorList>
    </citation>
    <scope>NUCLEOTIDE SEQUENCE [LARGE SCALE GENOMIC DNA]</scope>
    <source>
        <strain evidence="8 9">T18</strain>
    </source>
</reference>
<feature type="transmembrane region" description="Helical" evidence="6">
    <location>
        <begin position="277"/>
        <end position="293"/>
    </location>
</feature>
<feature type="domain" description="EamA" evidence="7">
    <location>
        <begin position="11"/>
        <end position="144"/>
    </location>
</feature>
<evidence type="ECO:0000313" key="8">
    <source>
        <dbReference type="EMBL" id="MBL6077437.1"/>
    </source>
</evidence>
<keyword evidence="4 6" id="KW-1133">Transmembrane helix</keyword>
<comment type="similarity">
    <text evidence="2">Belongs to the EamA transporter family.</text>
</comment>
<feature type="transmembrane region" description="Helical" evidence="6">
    <location>
        <begin position="131"/>
        <end position="150"/>
    </location>
</feature>
<keyword evidence="3 6" id="KW-0812">Transmembrane</keyword>
<feature type="domain" description="EamA" evidence="7">
    <location>
        <begin position="158"/>
        <end position="294"/>
    </location>
</feature>
<gene>
    <name evidence="8" type="ORF">JMJ56_05415</name>
</gene>
<sequence>MRGGALPPRALGLMLLLCLVWGLNLVAMKLGNQGIPPVLQAGLRSSIAALLLIAWCRWRSIGFGLWRRDGTLGPGVLAGLLFAVEFIALYVGVGLTTASRAVVFLYGAPFFVALGAHWLIPDDRLTRAKAIGLLVAFGGLMLAFFEGLFAPAGERALLGDMLCLLAGALWGATTVLVKASALRRAPAMTVLLYQLAVSAPLLLIASPLMGEVWHVEPRPLVIGALIYQGAVIAGASYALWFWLVSQYSASRLAAFSVLTPIFGVLAGAVLLGEPLGHLFGAALALVVLGLWLVNRPARSAAPSAPRMR</sequence>